<evidence type="ECO:0000313" key="1">
    <source>
        <dbReference type="EMBL" id="KAH7692790.1"/>
    </source>
</evidence>
<proteinExistence type="predicted"/>
<accession>A0ACB7WVH6</accession>
<name>A0ACB7WVH6_DIOAL</name>
<organism evidence="1 2">
    <name type="scientific">Dioscorea alata</name>
    <name type="common">Purple yam</name>
    <dbReference type="NCBI Taxonomy" id="55571"/>
    <lineage>
        <taxon>Eukaryota</taxon>
        <taxon>Viridiplantae</taxon>
        <taxon>Streptophyta</taxon>
        <taxon>Embryophyta</taxon>
        <taxon>Tracheophyta</taxon>
        <taxon>Spermatophyta</taxon>
        <taxon>Magnoliopsida</taxon>
        <taxon>Liliopsida</taxon>
        <taxon>Dioscoreales</taxon>
        <taxon>Dioscoreaceae</taxon>
        <taxon>Dioscorea</taxon>
    </lineage>
</organism>
<keyword evidence="2" id="KW-1185">Reference proteome</keyword>
<dbReference type="EMBL" id="CM037011">
    <property type="protein sequence ID" value="KAH7692790.1"/>
    <property type="molecule type" value="Genomic_DNA"/>
</dbReference>
<keyword evidence="1" id="KW-0808">Transferase</keyword>
<gene>
    <name evidence="1" type="ORF">IHE45_01G089100</name>
</gene>
<comment type="caution">
    <text evidence="1">The sequence shown here is derived from an EMBL/GenBank/DDBJ whole genome shotgun (WGS) entry which is preliminary data.</text>
</comment>
<protein>
    <submittedName>
        <fullName evidence="1">Nucleotide-diphospho-sugar transferases protein</fullName>
    </submittedName>
</protein>
<sequence length="216" mass="24683">MEEMKKKKKKKKVRSSIKALHNIMINLIPATPNICMQLVSPNYFSSPSLFNSIYYSTPSTMSSSSSIDDHISNDHQDLDFSVQRPAIISAGRFFFSPSFSKSIMEEAKKEQEQEEEQEEEEGEEEEEEGGGGGGGNVLKGLFKESLMMTMVSDDPYQDFRTSMEEMVEAHGVKEWPHLQELLHCYLKLNEKKTHKVILLAFVDLLMQLMAKHDHDN</sequence>
<evidence type="ECO:0000313" key="2">
    <source>
        <dbReference type="Proteomes" id="UP000827976"/>
    </source>
</evidence>
<reference evidence="2" key="1">
    <citation type="journal article" date="2022" name="Nat. Commun.">
        <title>Chromosome evolution and the genetic basis of agronomically important traits in greater yam.</title>
        <authorList>
            <person name="Bredeson J.V."/>
            <person name="Lyons J.B."/>
            <person name="Oniyinde I.O."/>
            <person name="Okereke N.R."/>
            <person name="Kolade O."/>
            <person name="Nnabue I."/>
            <person name="Nwadili C.O."/>
            <person name="Hribova E."/>
            <person name="Parker M."/>
            <person name="Nwogha J."/>
            <person name="Shu S."/>
            <person name="Carlson J."/>
            <person name="Kariba R."/>
            <person name="Muthemba S."/>
            <person name="Knop K."/>
            <person name="Barton G.J."/>
            <person name="Sherwood A.V."/>
            <person name="Lopez-Montes A."/>
            <person name="Asiedu R."/>
            <person name="Jamnadass R."/>
            <person name="Muchugi A."/>
            <person name="Goodstein D."/>
            <person name="Egesi C.N."/>
            <person name="Featherston J."/>
            <person name="Asfaw A."/>
            <person name="Simpson G.G."/>
            <person name="Dolezel J."/>
            <person name="Hendre P.S."/>
            <person name="Van Deynze A."/>
            <person name="Kumar P.L."/>
            <person name="Obidiegwu J.E."/>
            <person name="Bhattacharjee R."/>
            <person name="Rokhsar D.S."/>
        </authorList>
    </citation>
    <scope>NUCLEOTIDE SEQUENCE [LARGE SCALE GENOMIC DNA]</scope>
    <source>
        <strain evidence="2">cv. TDa95/00328</strain>
    </source>
</reference>
<dbReference type="Proteomes" id="UP000827976">
    <property type="component" value="Chromosome 1"/>
</dbReference>